<dbReference type="STRING" id="1296120.A0A1B9GR76"/>
<dbReference type="InterPro" id="IPR038322">
    <property type="entry name" value="Pex19_C_sf"/>
</dbReference>
<dbReference type="OrthoDB" id="21292at2759"/>
<evidence type="ECO:0008006" key="4">
    <source>
        <dbReference type="Google" id="ProtNLM"/>
    </source>
</evidence>
<evidence type="ECO:0000313" key="2">
    <source>
        <dbReference type="EMBL" id="OCF33526.1"/>
    </source>
</evidence>
<feature type="compositionally biased region" description="Pro residues" evidence="1">
    <location>
        <begin position="119"/>
        <end position="131"/>
    </location>
</feature>
<feature type="compositionally biased region" description="Polar residues" evidence="1">
    <location>
        <begin position="235"/>
        <end position="257"/>
    </location>
</feature>
<dbReference type="Proteomes" id="UP000092666">
    <property type="component" value="Unassembled WGS sequence"/>
</dbReference>
<feature type="region of interest" description="Disordered" evidence="1">
    <location>
        <begin position="378"/>
        <end position="404"/>
    </location>
</feature>
<dbReference type="GO" id="GO:0045046">
    <property type="term" value="P:protein import into peroxisome membrane"/>
    <property type="evidence" value="ECO:0007669"/>
    <property type="project" value="TreeGrafter"/>
</dbReference>
<reference evidence="2 3" key="1">
    <citation type="submission" date="2013-07" db="EMBL/GenBank/DDBJ databases">
        <title>The Genome Sequence of Cryptococcus heveanensis BCC8398.</title>
        <authorList>
            <consortium name="The Broad Institute Genome Sequencing Platform"/>
            <person name="Cuomo C."/>
            <person name="Litvintseva A."/>
            <person name="Chen Y."/>
            <person name="Heitman J."/>
            <person name="Sun S."/>
            <person name="Springer D."/>
            <person name="Dromer F."/>
            <person name="Young S.K."/>
            <person name="Zeng Q."/>
            <person name="Gargeya S."/>
            <person name="Fitzgerald M."/>
            <person name="Abouelleil A."/>
            <person name="Alvarado L."/>
            <person name="Berlin A.M."/>
            <person name="Chapman S.B."/>
            <person name="Dewar J."/>
            <person name="Goldberg J."/>
            <person name="Griggs A."/>
            <person name="Gujja S."/>
            <person name="Hansen M."/>
            <person name="Howarth C."/>
            <person name="Imamovic A."/>
            <person name="Larimer J."/>
            <person name="McCowan C."/>
            <person name="Murphy C."/>
            <person name="Pearson M."/>
            <person name="Priest M."/>
            <person name="Roberts A."/>
            <person name="Saif S."/>
            <person name="Shea T."/>
            <person name="Sykes S."/>
            <person name="Wortman J."/>
            <person name="Nusbaum C."/>
            <person name="Birren B."/>
        </authorList>
    </citation>
    <scope>NUCLEOTIDE SEQUENCE [LARGE SCALE GENOMIC DNA]</scope>
    <source>
        <strain evidence="2 3">BCC8398</strain>
    </source>
</reference>
<dbReference type="Pfam" id="PF04614">
    <property type="entry name" value="Pex19"/>
    <property type="match status" value="1"/>
</dbReference>
<feature type="compositionally biased region" description="Polar residues" evidence="1">
    <location>
        <begin position="1"/>
        <end position="17"/>
    </location>
</feature>
<dbReference type="Gene3D" id="1.20.120.900">
    <property type="entry name" value="Pex19, mPTS binding domain"/>
    <property type="match status" value="1"/>
</dbReference>
<evidence type="ECO:0000313" key="3">
    <source>
        <dbReference type="Proteomes" id="UP000092666"/>
    </source>
</evidence>
<dbReference type="AlphaFoldDB" id="A0A1B9GR76"/>
<feature type="compositionally biased region" description="Low complexity" evidence="1">
    <location>
        <begin position="205"/>
        <end position="228"/>
    </location>
</feature>
<feature type="compositionally biased region" description="Gly residues" evidence="1">
    <location>
        <begin position="83"/>
        <end position="92"/>
    </location>
</feature>
<protein>
    <recommendedName>
        <fullName evidence="4">Peroxin-19</fullName>
    </recommendedName>
</protein>
<feature type="compositionally biased region" description="Polar residues" evidence="1">
    <location>
        <begin position="44"/>
        <end position="79"/>
    </location>
</feature>
<dbReference type="GO" id="GO:0033328">
    <property type="term" value="F:peroxisome membrane targeting sequence binding"/>
    <property type="evidence" value="ECO:0007669"/>
    <property type="project" value="TreeGrafter"/>
</dbReference>
<feature type="compositionally biased region" description="Low complexity" evidence="1">
    <location>
        <begin position="134"/>
        <end position="154"/>
    </location>
</feature>
<feature type="region of interest" description="Disordered" evidence="1">
    <location>
        <begin position="1"/>
        <end position="179"/>
    </location>
</feature>
<dbReference type="GO" id="GO:0005778">
    <property type="term" value="C:peroxisomal membrane"/>
    <property type="evidence" value="ECO:0007669"/>
    <property type="project" value="TreeGrafter"/>
</dbReference>
<evidence type="ECO:0000256" key="1">
    <source>
        <dbReference type="SAM" id="MobiDB-lite"/>
    </source>
</evidence>
<accession>A0A1B9GR76</accession>
<organism evidence="2 3">
    <name type="scientific">Kwoniella heveanensis BCC8398</name>
    <dbReference type="NCBI Taxonomy" id="1296120"/>
    <lineage>
        <taxon>Eukaryota</taxon>
        <taxon>Fungi</taxon>
        <taxon>Dikarya</taxon>
        <taxon>Basidiomycota</taxon>
        <taxon>Agaricomycotina</taxon>
        <taxon>Tremellomycetes</taxon>
        <taxon>Tremellales</taxon>
        <taxon>Cryptococcaceae</taxon>
        <taxon>Kwoniella</taxon>
    </lineage>
</organism>
<reference evidence="3" key="2">
    <citation type="submission" date="2013-12" db="EMBL/GenBank/DDBJ databases">
        <title>Evolution of pathogenesis and genome organization in the Tremellales.</title>
        <authorList>
            <person name="Cuomo C."/>
            <person name="Litvintseva A."/>
            <person name="Heitman J."/>
            <person name="Chen Y."/>
            <person name="Sun S."/>
            <person name="Springer D."/>
            <person name="Dromer F."/>
            <person name="Young S."/>
            <person name="Zeng Q."/>
            <person name="Chapman S."/>
            <person name="Gujja S."/>
            <person name="Saif S."/>
            <person name="Birren B."/>
        </authorList>
    </citation>
    <scope>NUCLEOTIDE SEQUENCE [LARGE SCALE GENOMIC DNA]</scope>
    <source>
        <strain evidence="3">BCC8398</strain>
    </source>
</reference>
<sequence>MPPSNIAGSSSASQAYRNPTVEEDDDEDDDDFDDLDDVLASFNAPKQQAGETTSSSGRRNLPLSSGQTSSMPSNATAAATGSHPGGMEAGADGGDEDDFEASLMQGMESLLRQLAGDHPPGPMAGPGPVPQLVPSSTPQTTSSSIPSHGQISGSGAAGPNGQNGNGMSKEAEEEAWKKAVEMVLSGEGLAALGLNEDGSSHGKGKSASNGNASSSSASPAATSRAAKPSYEETLQRTLDSLNTAGTKPTSSKTNSGQPDLASLLASLGGDPDLLKNLDLGDFGGAGEGDGEGDDGDLADVLEGMMSQLMTKEVLEEPMTELASKYPPYLASPPPGTPAADLDKYKAQYVLVQRILSVFAKPNYSDERDGKEIAGLVSEMQDLGGPPKEVMGDMPEGFVSGLELV</sequence>
<name>A0A1B9GR76_9TREE</name>
<proteinExistence type="predicted"/>
<keyword evidence="3" id="KW-1185">Reference proteome</keyword>
<feature type="compositionally biased region" description="Acidic residues" evidence="1">
    <location>
        <begin position="21"/>
        <end position="37"/>
    </location>
</feature>
<gene>
    <name evidence="2" type="ORF">I316_04948</name>
</gene>
<feature type="compositionally biased region" description="Gly residues" evidence="1">
    <location>
        <begin position="155"/>
        <end position="164"/>
    </location>
</feature>
<feature type="region of interest" description="Disordered" evidence="1">
    <location>
        <begin position="192"/>
        <end position="267"/>
    </location>
</feature>
<dbReference type="InterPro" id="IPR006708">
    <property type="entry name" value="Pex19"/>
</dbReference>
<dbReference type="PANTHER" id="PTHR12774:SF2">
    <property type="entry name" value="PEROXISOMAL BIOGENESIS FACTOR 19"/>
    <property type="match status" value="1"/>
</dbReference>
<dbReference type="EMBL" id="KI669505">
    <property type="protein sequence ID" value="OCF33526.1"/>
    <property type="molecule type" value="Genomic_DNA"/>
</dbReference>
<dbReference type="PANTHER" id="PTHR12774">
    <property type="entry name" value="PEROXISOMAL BIOGENESIS FACTOR 19"/>
    <property type="match status" value="1"/>
</dbReference>